<protein>
    <recommendedName>
        <fullName evidence="10">WSC domain-containing protein</fullName>
    </recommendedName>
</protein>
<keyword evidence="3 9" id="KW-0732">Signal</keyword>
<accession>S3CI62</accession>
<dbReference type="PROSITE" id="PS51212">
    <property type="entry name" value="WSC"/>
    <property type="match status" value="1"/>
</dbReference>
<feature type="compositionally biased region" description="Low complexity" evidence="7">
    <location>
        <begin position="404"/>
        <end position="416"/>
    </location>
</feature>
<gene>
    <name evidence="11" type="ORF">GLAREA_01452</name>
</gene>
<proteinExistence type="predicted"/>
<evidence type="ECO:0000256" key="3">
    <source>
        <dbReference type="ARBA" id="ARBA00022729"/>
    </source>
</evidence>
<evidence type="ECO:0000256" key="8">
    <source>
        <dbReference type="SAM" id="Phobius"/>
    </source>
</evidence>
<comment type="subcellular location">
    <subcellularLocation>
        <location evidence="1">Membrane</location>
        <topology evidence="1">Single-pass membrane protein</topology>
    </subcellularLocation>
</comment>
<evidence type="ECO:0000256" key="1">
    <source>
        <dbReference type="ARBA" id="ARBA00004167"/>
    </source>
</evidence>
<feature type="region of interest" description="Disordered" evidence="7">
    <location>
        <begin position="183"/>
        <end position="202"/>
    </location>
</feature>
<dbReference type="InterPro" id="IPR002889">
    <property type="entry name" value="WSC_carb-bd"/>
</dbReference>
<sequence>MSLKELVKTRTQVLLLLISSLTHAQDTTDTTSTLSLTTTLPPTTTTSIVSVLPPTAVPSSNSYTLLGCYNEVPLENGNLAVGAAGEYLVPSIVPENFTAPTCLAACEGSLAPEGQGNYTYAALENSRECFCGLSLSNTSTPVDSLNCASPCAGDSNTSCGGFGYLTLYQLTATLSTSNLTIPNTTTPANSTTSPITPASTSQPSNTGLWIGISFGLLALILLIALLLYFENRHYLAHHLGPPPFSPHQTRLPRLPFVRPNRESYLNTAYTATVPETISEKKGPERRSTLEAWKSGTVLPPPILEPVFLGGALDEEAQMPVRRESLYRPEYNAQVSFRDVAFASVEDGTNQAGKGEVENGQRDQEGEAGGREGKSWLDADEVENGQTNSDKPSRDEHLQPETTSKRNSVVSNMSRNSKVVEDVG</sequence>
<keyword evidence="6" id="KW-0325">Glycoprotein</keyword>
<dbReference type="RefSeq" id="XP_008086859.1">
    <property type="nucleotide sequence ID" value="XM_008088668.1"/>
</dbReference>
<dbReference type="EMBL" id="KE145371">
    <property type="protein sequence ID" value="EPE25540.1"/>
    <property type="molecule type" value="Genomic_DNA"/>
</dbReference>
<evidence type="ECO:0000256" key="4">
    <source>
        <dbReference type="ARBA" id="ARBA00022989"/>
    </source>
</evidence>
<dbReference type="AlphaFoldDB" id="S3CI62"/>
<dbReference type="GeneID" id="19460510"/>
<keyword evidence="5 8" id="KW-0472">Membrane</keyword>
<dbReference type="HOGENOM" id="CLU_648993_0_0_1"/>
<reference evidence="11 12" key="1">
    <citation type="journal article" date="2013" name="BMC Genomics">
        <title>Genomics-driven discovery of the pneumocandin biosynthetic gene cluster in the fungus Glarea lozoyensis.</title>
        <authorList>
            <person name="Chen L."/>
            <person name="Yue Q."/>
            <person name="Zhang X."/>
            <person name="Xiang M."/>
            <person name="Wang C."/>
            <person name="Li S."/>
            <person name="Che Y."/>
            <person name="Ortiz-Lopez F.J."/>
            <person name="Bills G.F."/>
            <person name="Liu X."/>
            <person name="An Z."/>
        </authorList>
    </citation>
    <scope>NUCLEOTIDE SEQUENCE [LARGE SCALE GENOMIC DNA]</scope>
    <source>
        <strain evidence="12">ATCC 20868 / MF5171</strain>
    </source>
</reference>
<evidence type="ECO:0000256" key="6">
    <source>
        <dbReference type="ARBA" id="ARBA00023180"/>
    </source>
</evidence>
<organism evidence="11 12">
    <name type="scientific">Glarea lozoyensis (strain ATCC 20868 / MF5171)</name>
    <dbReference type="NCBI Taxonomy" id="1116229"/>
    <lineage>
        <taxon>Eukaryota</taxon>
        <taxon>Fungi</taxon>
        <taxon>Dikarya</taxon>
        <taxon>Ascomycota</taxon>
        <taxon>Pezizomycotina</taxon>
        <taxon>Leotiomycetes</taxon>
        <taxon>Helotiales</taxon>
        <taxon>Helotiaceae</taxon>
        <taxon>Glarea</taxon>
    </lineage>
</organism>
<evidence type="ECO:0000259" key="10">
    <source>
        <dbReference type="PROSITE" id="PS51212"/>
    </source>
</evidence>
<dbReference type="OrthoDB" id="5985073at2759"/>
<evidence type="ECO:0000256" key="9">
    <source>
        <dbReference type="SAM" id="SignalP"/>
    </source>
</evidence>
<keyword evidence="4 8" id="KW-1133">Transmembrane helix</keyword>
<dbReference type="eggNOG" id="ENOG502SHG7">
    <property type="taxonomic scope" value="Eukaryota"/>
</dbReference>
<keyword evidence="2 8" id="KW-0812">Transmembrane</keyword>
<dbReference type="KEGG" id="glz:GLAREA_01452"/>
<dbReference type="Pfam" id="PF01822">
    <property type="entry name" value="WSC"/>
    <property type="match status" value="1"/>
</dbReference>
<feature type="transmembrane region" description="Helical" evidence="8">
    <location>
        <begin position="208"/>
        <end position="229"/>
    </location>
</feature>
<dbReference type="GO" id="GO:0005886">
    <property type="term" value="C:plasma membrane"/>
    <property type="evidence" value="ECO:0007669"/>
    <property type="project" value="TreeGrafter"/>
</dbReference>
<dbReference type="Proteomes" id="UP000016922">
    <property type="component" value="Unassembled WGS sequence"/>
</dbReference>
<evidence type="ECO:0000256" key="2">
    <source>
        <dbReference type="ARBA" id="ARBA00022692"/>
    </source>
</evidence>
<dbReference type="SMART" id="SM00321">
    <property type="entry name" value="WSC"/>
    <property type="match status" value="1"/>
</dbReference>
<evidence type="ECO:0000313" key="11">
    <source>
        <dbReference type="EMBL" id="EPE25540.1"/>
    </source>
</evidence>
<feature type="domain" description="WSC" evidence="10">
    <location>
        <begin position="62"/>
        <end position="171"/>
    </location>
</feature>
<dbReference type="PANTHER" id="PTHR24269:SF16">
    <property type="entry name" value="PROTEIN SLG1"/>
    <property type="match status" value="1"/>
</dbReference>
<dbReference type="PANTHER" id="PTHR24269">
    <property type="entry name" value="KREMEN PROTEIN"/>
    <property type="match status" value="1"/>
</dbReference>
<name>S3CI62_GLAL2</name>
<feature type="compositionally biased region" description="Basic and acidic residues" evidence="7">
    <location>
        <begin position="354"/>
        <end position="376"/>
    </location>
</feature>
<evidence type="ECO:0000256" key="7">
    <source>
        <dbReference type="SAM" id="MobiDB-lite"/>
    </source>
</evidence>
<evidence type="ECO:0000256" key="5">
    <source>
        <dbReference type="ARBA" id="ARBA00023136"/>
    </source>
</evidence>
<evidence type="ECO:0000313" key="12">
    <source>
        <dbReference type="Proteomes" id="UP000016922"/>
    </source>
</evidence>
<feature type="signal peptide" evidence="9">
    <location>
        <begin position="1"/>
        <end position="24"/>
    </location>
</feature>
<feature type="region of interest" description="Disordered" evidence="7">
    <location>
        <begin position="347"/>
        <end position="423"/>
    </location>
</feature>
<dbReference type="InterPro" id="IPR051836">
    <property type="entry name" value="Kremen_rcpt"/>
</dbReference>
<feature type="chain" id="PRO_5004507232" description="WSC domain-containing protein" evidence="9">
    <location>
        <begin position="25"/>
        <end position="423"/>
    </location>
</feature>
<keyword evidence="12" id="KW-1185">Reference proteome</keyword>